<dbReference type="Gene3D" id="3.20.80.10">
    <property type="entry name" value="Regulatory factor, effector binding domain"/>
    <property type="match status" value="1"/>
</dbReference>
<comment type="caution">
    <text evidence="2">The sequence shown here is derived from an EMBL/GenBank/DDBJ whole genome shotgun (WGS) entry which is preliminary data.</text>
</comment>
<evidence type="ECO:0000259" key="1">
    <source>
        <dbReference type="SMART" id="SM00871"/>
    </source>
</evidence>
<dbReference type="InterPro" id="IPR029441">
    <property type="entry name" value="Cass2"/>
</dbReference>
<dbReference type="OrthoDB" id="2593454at2"/>
<evidence type="ECO:0000313" key="3">
    <source>
        <dbReference type="Proteomes" id="UP000030403"/>
    </source>
</evidence>
<dbReference type="eggNOG" id="COG3708">
    <property type="taxonomic scope" value="Bacteria"/>
</dbReference>
<keyword evidence="3" id="KW-1185">Reference proteome</keyword>
<accession>A0A0A5FW11</accession>
<dbReference type="EMBL" id="AVPF01000135">
    <property type="protein sequence ID" value="KGX83208.1"/>
    <property type="molecule type" value="Genomic_DNA"/>
</dbReference>
<feature type="domain" description="AraC effector-binding" evidence="1">
    <location>
        <begin position="1"/>
        <end position="153"/>
    </location>
</feature>
<dbReference type="SUPFAM" id="SSF55136">
    <property type="entry name" value="Probable bacterial effector-binding domain"/>
    <property type="match status" value="1"/>
</dbReference>
<dbReference type="Proteomes" id="UP000030403">
    <property type="component" value="Unassembled WGS sequence"/>
</dbReference>
<organism evidence="2 3">
    <name type="scientific">Pontibacillus marinus BH030004 = DSM 16465</name>
    <dbReference type="NCBI Taxonomy" id="1385511"/>
    <lineage>
        <taxon>Bacteria</taxon>
        <taxon>Bacillati</taxon>
        <taxon>Bacillota</taxon>
        <taxon>Bacilli</taxon>
        <taxon>Bacillales</taxon>
        <taxon>Bacillaceae</taxon>
        <taxon>Pontibacillus</taxon>
    </lineage>
</organism>
<gene>
    <name evidence="2" type="ORF">N783_05695</name>
</gene>
<name>A0A0A5FW11_9BACI</name>
<evidence type="ECO:0000313" key="2">
    <source>
        <dbReference type="EMBL" id="KGX83208.1"/>
    </source>
</evidence>
<dbReference type="STRING" id="1385511.GCA_000425225_04265"/>
<dbReference type="Pfam" id="PF14526">
    <property type="entry name" value="Cass2"/>
    <property type="match status" value="1"/>
</dbReference>
<protein>
    <recommendedName>
        <fullName evidence="1">AraC effector-binding domain-containing protein</fullName>
    </recommendedName>
</protein>
<dbReference type="InterPro" id="IPR011256">
    <property type="entry name" value="Reg_factor_effector_dom_sf"/>
</dbReference>
<dbReference type="PANTHER" id="PTHR36444:SF2">
    <property type="entry name" value="TRANSCRIPTIONAL REGULATOR PROTEIN YOBU-RELATED"/>
    <property type="match status" value="1"/>
</dbReference>
<sequence>MEAKIIEKPGFTIVGMKCDTTMKEKDEIIPKVVDDFHMERMGEVNDRINAPHAYGVFIDPPNWDPETEPFTWITAVEVESVDNVPEGMISKTIPAHTYATVYYDPKIMKMNPYIDLHRWINEQGYTQIEGFGFEVHTSYEGDDTPYTLHLPVQKG</sequence>
<reference evidence="2 3" key="1">
    <citation type="submission" date="2013-08" db="EMBL/GenBank/DDBJ databases">
        <authorList>
            <person name="Huang J."/>
            <person name="Wang G."/>
        </authorList>
    </citation>
    <scope>NUCLEOTIDE SEQUENCE [LARGE SCALE GENOMIC DNA]</scope>
    <source>
        <strain evidence="2 3">BH030004</strain>
    </source>
</reference>
<dbReference type="RefSeq" id="WP_051255162.1">
    <property type="nucleotide sequence ID" value="NZ_AULJ01000086.1"/>
</dbReference>
<dbReference type="PANTHER" id="PTHR36444">
    <property type="entry name" value="TRANSCRIPTIONAL REGULATOR PROTEIN YOBU-RELATED"/>
    <property type="match status" value="1"/>
</dbReference>
<proteinExistence type="predicted"/>
<dbReference type="InterPro" id="IPR053182">
    <property type="entry name" value="YobU-like_regulator"/>
</dbReference>
<dbReference type="InterPro" id="IPR010499">
    <property type="entry name" value="AraC_E-bd"/>
</dbReference>
<dbReference type="SMART" id="SM00871">
    <property type="entry name" value="AraC_E_bind"/>
    <property type="match status" value="1"/>
</dbReference>
<dbReference type="AlphaFoldDB" id="A0A0A5FW11"/>